<dbReference type="EMBL" id="NBNE01009974">
    <property type="protein sequence ID" value="OWY97880.1"/>
    <property type="molecule type" value="Genomic_DNA"/>
</dbReference>
<dbReference type="Pfam" id="PF25273">
    <property type="entry name" value="DUF7869"/>
    <property type="match status" value="1"/>
</dbReference>
<sequence>MHRINTFLIRLFLTHHEFGKYYSPQNPDPLQPKRVQIQAEDFCGGISMPHYGHARPSADYFNSNLITHNFVIADIMNNRNNVYFYDERAQGKNADALCSLRLLYHLNTLQTDARNGIPPAEISFSLLDNCVGQKKSKVVLMFFAMLSIVFPYKKGVLCFLLPGHSHNIADRVVAWCRGAVCKLNVDTPFRSGR</sequence>
<organism evidence="2 3">
    <name type="scientific">Phytophthora megakarya</name>
    <dbReference type="NCBI Taxonomy" id="4795"/>
    <lineage>
        <taxon>Eukaryota</taxon>
        <taxon>Sar</taxon>
        <taxon>Stramenopiles</taxon>
        <taxon>Oomycota</taxon>
        <taxon>Peronosporomycetes</taxon>
        <taxon>Peronosporales</taxon>
        <taxon>Peronosporaceae</taxon>
        <taxon>Phytophthora</taxon>
    </lineage>
</organism>
<comment type="caution">
    <text evidence="2">The sequence shown here is derived from an EMBL/GenBank/DDBJ whole genome shotgun (WGS) entry which is preliminary data.</text>
</comment>
<dbReference type="InterPro" id="IPR057191">
    <property type="entry name" value="DUF7869"/>
</dbReference>
<evidence type="ECO:0000313" key="2">
    <source>
        <dbReference type="EMBL" id="OWY97880.1"/>
    </source>
</evidence>
<dbReference type="AlphaFoldDB" id="A0A225UXL6"/>
<accession>A0A225UXL6</accession>
<gene>
    <name evidence="2" type="ORF">PHMEG_00031485</name>
</gene>
<dbReference type="OrthoDB" id="124202at2759"/>
<name>A0A225UXL6_9STRA</name>
<dbReference type="Proteomes" id="UP000198211">
    <property type="component" value="Unassembled WGS sequence"/>
</dbReference>
<protein>
    <submittedName>
        <fullName evidence="2">Cleavage inducible protein</fullName>
    </submittedName>
</protein>
<evidence type="ECO:0000313" key="3">
    <source>
        <dbReference type="Proteomes" id="UP000198211"/>
    </source>
</evidence>
<keyword evidence="3" id="KW-1185">Reference proteome</keyword>
<evidence type="ECO:0000259" key="1">
    <source>
        <dbReference type="Pfam" id="PF25273"/>
    </source>
</evidence>
<feature type="domain" description="DUF7869" evidence="1">
    <location>
        <begin position="106"/>
        <end position="171"/>
    </location>
</feature>
<proteinExistence type="predicted"/>
<reference evidence="3" key="1">
    <citation type="submission" date="2017-03" db="EMBL/GenBank/DDBJ databases">
        <title>Phytopthora megakarya and P. palmivora, two closely related causual agents of cacao black pod achieved similar genome size and gene model numbers by different mechanisms.</title>
        <authorList>
            <person name="Ali S."/>
            <person name="Shao J."/>
            <person name="Larry D.J."/>
            <person name="Kronmiller B."/>
            <person name="Shen D."/>
            <person name="Strem M.D."/>
            <person name="Melnick R.L."/>
            <person name="Guiltinan M.J."/>
            <person name="Tyler B.M."/>
            <person name="Meinhardt L.W."/>
            <person name="Bailey B.A."/>
        </authorList>
    </citation>
    <scope>NUCLEOTIDE SEQUENCE [LARGE SCALE GENOMIC DNA]</scope>
    <source>
        <strain evidence="3">zdho120</strain>
    </source>
</reference>